<keyword evidence="2" id="KW-0732">Signal</keyword>
<evidence type="ECO:0000256" key="1">
    <source>
        <dbReference type="SAM" id="MobiDB-lite"/>
    </source>
</evidence>
<organism evidence="3 4">
    <name type="scientific">Schizothecium vesticola</name>
    <dbReference type="NCBI Taxonomy" id="314040"/>
    <lineage>
        <taxon>Eukaryota</taxon>
        <taxon>Fungi</taxon>
        <taxon>Dikarya</taxon>
        <taxon>Ascomycota</taxon>
        <taxon>Pezizomycotina</taxon>
        <taxon>Sordariomycetes</taxon>
        <taxon>Sordariomycetidae</taxon>
        <taxon>Sordariales</taxon>
        <taxon>Schizotheciaceae</taxon>
        <taxon>Schizothecium</taxon>
    </lineage>
</organism>
<dbReference type="Proteomes" id="UP001172155">
    <property type="component" value="Unassembled WGS sequence"/>
</dbReference>
<evidence type="ECO:0008006" key="5">
    <source>
        <dbReference type="Google" id="ProtNLM"/>
    </source>
</evidence>
<proteinExistence type="predicted"/>
<feature type="signal peptide" evidence="2">
    <location>
        <begin position="1"/>
        <end position="19"/>
    </location>
</feature>
<comment type="caution">
    <text evidence="3">The sequence shown here is derived from an EMBL/GenBank/DDBJ whole genome shotgun (WGS) entry which is preliminary data.</text>
</comment>
<dbReference type="AlphaFoldDB" id="A0AA40EUG3"/>
<feature type="region of interest" description="Disordered" evidence="1">
    <location>
        <begin position="43"/>
        <end position="64"/>
    </location>
</feature>
<protein>
    <recommendedName>
        <fullName evidence="5">GPI anchored protein</fullName>
    </recommendedName>
</protein>
<dbReference type="EMBL" id="JAUKUD010000004">
    <property type="protein sequence ID" value="KAK0745596.1"/>
    <property type="molecule type" value="Genomic_DNA"/>
</dbReference>
<evidence type="ECO:0000313" key="4">
    <source>
        <dbReference type="Proteomes" id="UP001172155"/>
    </source>
</evidence>
<feature type="compositionally biased region" description="Polar residues" evidence="1">
    <location>
        <begin position="46"/>
        <end position="57"/>
    </location>
</feature>
<gene>
    <name evidence="3" type="ORF">B0T18DRAFT_325552</name>
</gene>
<accession>A0AA40EUG3</accession>
<feature type="chain" id="PRO_5041255923" description="GPI anchored protein" evidence="2">
    <location>
        <begin position="20"/>
        <end position="164"/>
    </location>
</feature>
<evidence type="ECO:0000313" key="3">
    <source>
        <dbReference type="EMBL" id="KAK0745596.1"/>
    </source>
</evidence>
<evidence type="ECO:0000256" key="2">
    <source>
        <dbReference type="SAM" id="SignalP"/>
    </source>
</evidence>
<keyword evidence="4" id="KW-1185">Reference proteome</keyword>
<sequence length="164" mass="16121">MKVTASLSLLFGLVALAQAQTLKPSPTESVGCVAHGDHWDCEGPSVTATGSQPTPTSEHADHDDEDHHDITAVVPGASTATLAPSPTESFGCEPHGDHWHCDGSVAAATTLTGSGFTSVITPTPATASGTATATGSASTAGAGRSQVTGLAVAGLAAAAVVFAF</sequence>
<name>A0AA40EUG3_9PEZI</name>
<reference evidence="3" key="1">
    <citation type="submission" date="2023-06" db="EMBL/GenBank/DDBJ databases">
        <title>Genome-scale phylogeny and comparative genomics of the fungal order Sordariales.</title>
        <authorList>
            <consortium name="Lawrence Berkeley National Laboratory"/>
            <person name="Hensen N."/>
            <person name="Bonometti L."/>
            <person name="Westerberg I."/>
            <person name="Brannstrom I.O."/>
            <person name="Guillou S."/>
            <person name="Cros-Aarteil S."/>
            <person name="Calhoun S."/>
            <person name="Haridas S."/>
            <person name="Kuo A."/>
            <person name="Mondo S."/>
            <person name="Pangilinan J."/>
            <person name="Riley R."/>
            <person name="LaButti K."/>
            <person name="Andreopoulos B."/>
            <person name="Lipzen A."/>
            <person name="Chen C."/>
            <person name="Yanf M."/>
            <person name="Daum C."/>
            <person name="Ng V."/>
            <person name="Clum A."/>
            <person name="Steindorff A."/>
            <person name="Ohm R."/>
            <person name="Martin F."/>
            <person name="Silar P."/>
            <person name="Natvig D."/>
            <person name="Lalanne C."/>
            <person name="Gautier V."/>
            <person name="Ament-velasquez S.L."/>
            <person name="Kruys A."/>
            <person name="Hutchinson M.I."/>
            <person name="Powell A.J."/>
            <person name="Barry K."/>
            <person name="Miller A.N."/>
            <person name="Grigoriev I.V."/>
            <person name="Debuchy R."/>
            <person name="Gladieux P."/>
            <person name="Thoren M.H."/>
            <person name="Johannesson H."/>
        </authorList>
    </citation>
    <scope>NUCLEOTIDE SEQUENCE</scope>
    <source>
        <strain evidence="3">SMH3187-1</strain>
    </source>
</reference>